<dbReference type="SUPFAM" id="SSF81593">
    <property type="entry name" value="Nucleotidyltransferase substrate binding subunit/domain"/>
    <property type="match status" value="1"/>
</dbReference>
<dbReference type="Pfam" id="PF05168">
    <property type="entry name" value="HEPN"/>
    <property type="match status" value="1"/>
</dbReference>
<organism evidence="2 3">
    <name type="scientific">Candidatus Magnetoglobus multicellularis str. Araruama</name>
    <dbReference type="NCBI Taxonomy" id="890399"/>
    <lineage>
        <taxon>Bacteria</taxon>
        <taxon>Pseudomonadati</taxon>
        <taxon>Thermodesulfobacteriota</taxon>
        <taxon>Desulfobacteria</taxon>
        <taxon>Desulfobacterales</taxon>
        <taxon>Desulfobacteraceae</taxon>
        <taxon>Candidatus Magnetoglobus</taxon>
    </lineage>
</organism>
<protein>
    <recommendedName>
        <fullName evidence="1">HEPN domain-containing protein</fullName>
    </recommendedName>
</protein>
<gene>
    <name evidence="2" type="ORF">OMM_11210</name>
</gene>
<proteinExistence type="predicted"/>
<reference evidence="3" key="1">
    <citation type="submission" date="2012-11" db="EMBL/GenBank/DDBJ databases">
        <authorList>
            <person name="Lucero-Rivera Y.E."/>
            <person name="Tovar-Ramirez D."/>
        </authorList>
    </citation>
    <scope>NUCLEOTIDE SEQUENCE [LARGE SCALE GENOMIC DNA]</scope>
    <source>
        <strain evidence="3">Araruama</strain>
    </source>
</reference>
<dbReference type="AlphaFoldDB" id="A0A1V1NZ61"/>
<dbReference type="EMBL" id="ATBP01001213">
    <property type="protein sequence ID" value="ETR67786.1"/>
    <property type="molecule type" value="Genomic_DNA"/>
</dbReference>
<evidence type="ECO:0000313" key="3">
    <source>
        <dbReference type="Proteomes" id="UP000189670"/>
    </source>
</evidence>
<name>A0A1V1NZ61_9BACT</name>
<evidence type="ECO:0000313" key="2">
    <source>
        <dbReference type="EMBL" id="ETR67786.1"/>
    </source>
</evidence>
<comment type="caution">
    <text evidence="2">The sequence shown here is derived from an EMBL/GenBank/DDBJ whole genome shotgun (WGS) entry which is preliminary data.</text>
</comment>
<sequence length="131" mass="15312">MLQKDQLQELSQLKLKDAKTLLTNNSYDSSFYLCGYAIELALKARICITLQWDGYPSTRKEFQNFNSFKTHDLEILLRLSGIEKKIVMDYILEWSEVINWNPEIRYDPPGTIDKEKAQMMINSTQTILEAI</sequence>
<dbReference type="InterPro" id="IPR007842">
    <property type="entry name" value="HEPN_dom"/>
</dbReference>
<feature type="domain" description="HEPN" evidence="1">
    <location>
        <begin position="14"/>
        <end position="58"/>
    </location>
</feature>
<dbReference type="Gene3D" id="1.20.120.330">
    <property type="entry name" value="Nucleotidyltransferases domain 2"/>
    <property type="match status" value="1"/>
</dbReference>
<evidence type="ECO:0000259" key="1">
    <source>
        <dbReference type="Pfam" id="PF05168"/>
    </source>
</evidence>
<dbReference type="Proteomes" id="UP000189670">
    <property type="component" value="Unassembled WGS sequence"/>
</dbReference>
<accession>A0A1V1NZ61</accession>